<feature type="region of interest" description="Disordered" evidence="8">
    <location>
        <begin position="360"/>
        <end position="431"/>
    </location>
</feature>
<dbReference type="GO" id="GO:0005509">
    <property type="term" value="F:calcium ion binding"/>
    <property type="evidence" value="ECO:0007669"/>
    <property type="project" value="UniProtKB-UniRule"/>
</dbReference>
<dbReference type="InterPro" id="IPR002126">
    <property type="entry name" value="Cadherin-like_dom"/>
</dbReference>
<keyword evidence="3" id="KW-0677">Repeat</keyword>
<evidence type="ECO:0000256" key="3">
    <source>
        <dbReference type="ARBA" id="ARBA00022737"/>
    </source>
</evidence>
<proteinExistence type="predicted"/>
<feature type="region of interest" description="Disordered" evidence="8">
    <location>
        <begin position="1"/>
        <end position="47"/>
    </location>
</feature>
<dbReference type="AlphaFoldDB" id="A0AAW0XH73"/>
<keyword evidence="5" id="KW-1133">Transmembrane helix</keyword>
<organism evidence="10 11">
    <name type="scientific">Cherax quadricarinatus</name>
    <name type="common">Australian red claw crayfish</name>
    <dbReference type="NCBI Taxonomy" id="27406"/>
    <lineage>
        <taxon>Eukaryota</taxon>
        <taxon>Metazoa</taxon>
        <taxon>Ecdysozoa</taxon>
        <taxon>Arthropoda</taxon>
        <taxon>Crustacea</taxon>
        <taxon>Multicrustacea</taxon>
        <taxon>Malacostraca</taxon>
        <taxon>Eumalacostraca</taxon>
        <taxon>Eucarida</taxon>
        <taxon>Decapoda</taxon>
        <taxon>Pleocyemata</taxon>
        <taxon>Astacidea</taxon>
        <taxon>Parastacoidea</taxon>
        <taxon>Parastacidae</taxon>
        <taxon>Cherax</taxon>
    </lineage>
</organism>
<keyword evidence="11" id="KW-1185">Reference proteome</keyword>
<dbReference type="Proteomes" id="UP001445076">
    <property type="component" value="Unassembled WGS sequence"/>
</dbReference>
<keyword evidence="2" id="KW-0812">Transmembrane</keyword>
<feature type="region of interest" description="Disordered" evidence="8">
    <location>
        <begin position="1066"/>
        <end position="1090"/>
    </location>
</feature>
<dbReference type="CDD" id="cd11304">
    <property type="entry name" value="Cadherin_repeat"/>
    <property type="match status" value="3"/>
</dbReference>
<evidence type="ECO:0000256" key="1">
    <source>
        <dbReference type="ARBA" id="ARBA00004370"/>
    </source>
</evidence>
<evidence type="ECO:0000256" key="8">
    <source>
        <dbReference type="SAM" id="MobiDB-lite"/>
    </source>
</evidence>
<feature type="compositionally biased region" description="Basic and acidic residues" evidence="8">
    <location>
        <begin position="61"/>
        <end position="97"/>
    </location>
</feature>
<feature type="compositionally biased region" description="Basic and acidic residues" evidence="8">
    <location>
        <begin position="127"/>
        <end position="146"/>
    </location>
</feature>
<feature type="domain" description="Cadherin" evidence="9">
    <location>
        <begin position="590"/>
        <end position="689"/>
    </location>
</feature>
<dbReference type="SMART" id="SM00112">
    <property type="entry name" value="CA"/>
    <property type="match status" value="4"/>
</dbReference>
<keyword evidence="4 7" id="KW-0106">Calcium</keyword>
<name>A0AAW0XH73_CHEQU</name>
<dbReference type="PRINTS" id="PR00205">
    <property type="entry name" value="CADHERIN"/>
</dbReference>
<dbReference type="SUPFAM" id="SSF49313">
    <property type="entry name" value="Cadherin-like"/>
    <property type="match status" value="4"/>
</dbReference>
<comment type="subcellular location">
    <subcellularLocation>
        <location evidence="1">Membrane</location>
    </subcellularLocation>
</comment>
<dbReference type="PROSITE" id="PS50268">
    <property type="entry name" value="CADHERIN_2"/>
    <property type="match status" value="4"/>
</dbReference>
<evidence type="ECO:0000313" key="10">
    <source>
        <dbReference type="EMBL" id="KAK8742325.1"/>
    </source>
</evidence>
<dbReference type="InterPro" id="IPR020894">
    <property type="entry name" value="Cadherin_CS"/>
</dbReference>
<evidence type="ECO:0000256" key="6">
    <source>
        <dbReference type="ARBA" id="ARBA00023136"/>
    </source>
</evidence>
<dbReference type="EMBL" id="JARKIK010000028">
    <property type="protein sequence ID" value="KAK8742325.1"/>
    <property type="molecule type" value="Genomic_DNA"/>
</dbReference>
<dbReference type="InterPro" id="IPR015919">
    <property type="entry name" value="Cadherin-like_sf"/>
</dbReference>
<feature type="compositionally biased region" description="Low complexity" evidence="8">
    <location>
        <begin position="1077"/>
        <end position="1090"/>
    </location>
</feature>
<protein>
    <recommendedName>
        <fullName evidence="9">Cadherin domain-containing protein</fullName>
    </recommendedName>
</protein>
<evidence type="ECO:0000256" key="5">
    <source>
        <dbReference type="ARBA" id="ARBA00022989"/>
    </source>
</evidence>
<dbReference type="PROSITE" id="PS00232">
    <property type="entry name" value="CADHERIN_1"/>
    <property type="match status" value="1"/>
</dbReference>
<dbReference type="GO" id="GO:0007156">
    <property type="term" value="P:homophilic cell adhesion via plasma membrane adhesion molecules"/>
    <property type="evidence" value="ECO:0007669"/>
    <property type="project" value="InterPro"/>
</dbReference>
<dbReference type="GO" id="GO:0005886">
    <property type="term" value="C:plasma membrane"/>
    <property type="evidence" value="ECO:0007669"/>
    <property type="project" value="InterPro"/>
</dbReference>
<feature type="domain" description="Cadherin" evidence="9">
    <location>
        <begin position="690"/>
        <end position="793"/>
    </location>
</feature>
<evidence type="ECO:0000256" key="4">
    <source>
        <dbReference type="ARBA" id="ARBA00022837"/>
    </source>
</evidence>
<evidence type="ECO:0000256" key="7">
    <source>
        <dbReference type="PROSITE-ProRule" id="PRU00043"/>
    </source>
</evidence>
<feature type="compositionally biased region" description="Basic and acidic residues" evidence="8">
    <location>
        <begin position="360"/>
        <end position="371"/>
    </location>
</feature>
<evidence type="ECO:0000313" key="11">
    <source>
        <dbReference type="Proteomes" id="UP001445076"/>
    </source>
</evidence>
<dbReference type="PANTHER" id="PTHR24026:SF118">
    <property type="entry name" value="DE-CADHERIN"/>
    <property type="match status" value="1"/>
</dbReference>
<evidence type="ECO:0000256" key="2">
    <source>
        <dbReference type="ARBA" id="ARBA00022692"/>
    </source>
</evidence>
<feature type="domain" description="Cadherin" evidence="9">
    <location>
        <begin position="459"/>
        <end position="570"/>
    </location>
</feature>
<dbReference type="Pfam" id="PF00028">
    <property type="entry name" value="Cadherin"/>
    <property type="match status" value="2"/>
</dbReference>
<sequence>RRNLRDKSNIRSKREKVKESAGLRSSNGKMNVEAQEPIENLPKITEESHLSGHTLITSVSEDSKHMSLSEAREDSHLSKEANYPRELSGETESKSCEAYRHRTTSTWGTTDVHRRIKYDSGGSKDFGDIELKHNRGSKEERAKQERANSVSVARKSHPGGGYPRAIRDLELHSDGQSLSTLNFHSETKISYSKRKSRNYKLISQFSQLLNINTTPVLRRITSDIKSRKITAFVAMDKEAADITVSGDNKKNNFLDKQTSAFPANVLEPTIKSRTGSKTTQAENSDHMSSPAARFGNRMTRRTPQAYRLPRQAGVPSSSRRISEPAGEGPFRTRSEEHTKGTATSATTGRYELSSYNYKVRTEKSAKEEPSRGWKMSSSAVQESSRGRRTSRSAEENYELGNFSSDSGCDDAANGNKTEATGRRLDGSSLQGVAGSRVHVAETVVTVLVKDINDNPPVFPNATMFGEVQENGPIDLSVAVVAAWDADDITEGTNARITYSIAKNVVYEPTGEAIFSVDPDTGLIRTAICCLDRETTPEYEIQVVAVDGGGLKGTGVVVIRLVDVNDNSPRLERSLWEVETEETWGSEPPHNSTILHISVIDTDTSNYFFYRVVEASGWGWEHFSIRTVGSEGHIFATQTLDYEDETHRRGFKFMVQVTDKGRGGWRDARHMDAAWVTVLLKDVNDNPPQFHRPHAHVTVREDAHPGTLLAALPAHDPDMGGEGVVDYHLEGAWGALSVDSEGAVTLRRGLDREAPDGAIGVARIVGVDRGRPPLTATATLTITVTDVNDSPPVLLPPTLFHVTEGAAPTLLGALTATDHDVWALGHGPPFNLSLAPTNPAHVLAHIALKFDPHLDSGRGGAEVWTVGAVDREEHRQLLVGVLVADAGGVAATHTVTVIVDDINDNPMKPGAKTVYLWKTQGGGSEAPLGRVFVDDPDDWDLPDKSFHWRGAPHPLFSLNTHTGDLFASSQVKAGRYDLQFSVDDLLWGQKDVEANVTVAVRVLTPDALAHAAPIILTPTTPAHLTQGWTPQQGGGGLGRVVEGVLMAVGGEAPHTVEVVSVYAHSDRPHPHYAHTQHPSHPSGFSSASSRPLPHATHVWSAHWRSASGQVAASTTTSACVWVSVKEAAGTFMDPVKLQGLLALHSAQ</sequence>
<keyword evidence="6" id="KW-0472">Membrane</keyword>
<feature type="non-terminal residue" evidence="10">
    <location>
        <position position="1146"/>
    </location>
</feature>
<dbReference type="FunFam" id="2.60.40.60:FF:000112">
    <property type="entry name" value="neural-cadherin isoform X1"/>
    <property type="match status" value="1"/>
</dbReference>
<dbReference type="Gene3D" id="2.60.40.60">
    <property type="entry name" value="Cadherins"/>
    <property type="match status" value="4"/>
</dbReference>
<feature type="domain" description="Cadherin" evidence="9">
    <location>
        <begin position="793"/>
        <end position="910"/>
    </location>
</feature>
<feature type="compositionally biased region" description="Basic and acidic residues" evidence="8">
    <location>
        <begin position="330"/>
        <end position="339"/>
    </location>
</feature>
<evidence type="ECO:0000259" key="9">
    <source>
        <dbReference type="PROSITE" id="PS50268"/>
    </source>
</evidence>
<accession>A0AAW0XH73</accession>
<gene>
    <name evidence="10" type="ORF">OTU49_001806</name>
</gene>
<feature type="non-terminal residue" evidence="10">
    <location>
        <position position="1"/>
    </location>
</feature>
<dbReference type="PANTHER" id="PTHR24026">
    <property type="entry name" value="FAT ATYPICAL CADHERIN-RELATED"/>
    <property type="match status" value="1"/>
</dbReference>
<feature type="compositionally biased region" description="Polar residues" evidence="8">
    <location>
        <begin position="271"/>
        <end position="282"/>
    </location>
</feature>
<feature type="region of interest" description="Disordered" evidence="8">
    <location>
        <begin position="60"/>
        <end position="97"/>
    </location>
</feature>
<feature type="region of interest" description="Disordered" evidence="8">
    <location>
        <begin position="127"/>
        <end position="161"/>
    </location>
</feature>
<feature type="region of interest" description="Disordered" evidence="8">
    <location>
        <begin position="264"/>
        <end position="347"/>
    </location>
</feature>
<reference evidence="10 11" key="1">
    <citation type="journal article" date="2024" name="BMC Genomics">
        <title>Genome assembly of redclaw crayfish (Cherax quadricarinatus) provides insights into its immune adaptation and hypoxia tolerance.</title>
        <authorList>
            <person name="Liu Z."/>
            <person name="Zheng J."/>
            <person name="Li H."/>
            <person name="Fang K."/>
            <person name="Wang S."/>
            <person name="He J."/>
            <person name="Zhou D."/>
            <person name="Weng S."/>
            <person name="Chi M."/>
            <person name="Gu Z."/>
            <person name="He J."/>
            <person name="Li F."/>
            <person name="Wang M."/>
        </authorList>
    </citation>
    <scope>NUCLEOTIDE SEQUENCE [LARGE SCALE GENOMIC DNA]</scope>
    <source>
        <strain evidence="10">ZL_2023a</strain>
    </source>
</reference>
<comment type="caution">
    <text evidence="10">The sequence shown here is derived from an EMBL/GenBank/DDBJ whole genome shotgun (WGS) entry which is preliminary data.</text>
</comment>